<evidence type="ECO:0000256" key="1">
    <source>
        <dbReference type="ARBA" id="ARBA00022884"/>
    </source>
</evidence>
<keyword evidence="1 2" id="KW-0694">RNA-binding</keyword>
<dbReference type="Gene3D" id="3.30.70.330">
    <property type="match status" value="2"/>
</dbReference>
<sequence length="588" mass="64532">MASLSRSCEPSPERFKRTKGVALTGSDRAPSPSEMSSAGDSDAGGARLDTLSLCDSPRYTPPHTRLGIRSSRFAQEVRNTGNESPTCRIEADDCDDVFVSSPSKTLRERRSERSMMTASMQRLDVALANEDHTLRSRASNLSTRHQINGVDAQNLYPPTACVFVANLPEPKDDVALEAAIYREFLKYGKCWVKIRRDSHHMPFAFVQFTSDEEARSALENGKGAIICGRPCRTEMVKANRTFIIQKKTGIPITVEEAQDTLLPYGSLSKCELLHPQLREPLGFPPTVLVEFSMFDATRDLHTAFRHDPVYIVTAFDLKKNCAATRDSGDEAFLTACERDRRSVFVGDLPAVATQGDLEDLFSNAGEVLKVNVIQKPNNSGMVRTMAFIEYSQPDMPEAAISKFHGCVFKGAIIRVERKSVKDRGPTPRSSRSQLLLRQPEDSPIARGPPKSPGVQVVSTPTRPTAAPTEMSPAPVPPPMYSGWGYGIPNSPYAQQNYGPGYGAHSGASGMPMTPQATPQMPSPWSYYNGYWPGMMGYDPSSFYMSAYAFQSPTPMTGGRTEDTQCQSTPTRNGHVAANNGNDDGNRED</sequence>
<dbReference type="InterPro" id="IPR050502">
    <property type="entry name" value="Euk_RNA-bind_prot"/>
</dbReference>
<name>A0ABR3WE57_9PEZI</name>
<dbReference type="PROSITE" id="PS50102">
    <property type="entry name" value="RRM"/>
    <property type="match status" value="2"/>
</dbReference>
<evidence type="ECO:0000256" key="2">
    <source>
        <dbReference type="PROSITE-ProRule" id="PRU00176"/>
    </source>
</evidence>
<evidence type="ECO:0000313" key="6">
    <source>
        <dbReference type="Proteomes" id="UP001583177"/>
    </source>
</evidence>
<dbReference type="EMBL" id="JAWRVE010000096">
    <property type="protein sequence ID" value="KAL1859697.1"/>
    <property type="molecule type" value="Genomic_DNA"/>
</dbReference>
<feature type="region of interest" description="Disordered" evidence="3">
    <location>
        <begin position="419"/>
        <end position="473"/>
    </location>
</feature>
<feature type="region of interest" description="Disordered" evidence="3">
    <location>
        <begin position="553"/>
        <end position="588"/>
    </location>
</feature>
<dbReference type="InterPro" id="IPR012677">
    <property type="entry name" value="Nucleotide-bd_a/b_plait_sf"/>
</dbReference>
<evidence type="ECO:0000259" key="4">
    <source>
        <dbReference type="PROSITE" id="PS50102"/>
    </source>
</evidence>
<keyword evidence="6" id="KW-1185">Reference proteome</keyword>
<dbReference type="InterPro" id="IPR035979">
    <property type="entry name" value="RBD_domain_sf"/>
</dbReference>
<dbReference type="SUPFAM" id="SSF54928">
    <property type="entry name" value="RNA-binding domain, RBD"/>
    <property type="match status" value="2"/>
</dbReference>
<feature type="domain" description="RRM" evidence="4">
    <location>
        <begin position="341"/>
        <end position="420"/>
    </location>
</feature>
<dbReference type="Proteomes" id="UP001583177">
    <property type="component" value="Unassembled WGS sequence"/>
</dbReference>
<organism evidence="5 6">
    <name type="scientific">Diaporthe australafricana</name>
    <dbReference type="NCBI Taxonomy" id="127596"/>
    <lineage>
        <taxon>Eukaryota</taxon>
        <taxon>Fungi</taxon>
        <taxon>Dikarya</taxon>
        <taxon>Ascomycota</taxon>
        <taxon>Pezizomycotina</taxon>
        <taxon>Sordariomycetes</taxon>
        <taxon>Sordariomycetidae</taxon>
        <taxon>Diaporthales</taxon>
        <taxon>Diaporthaceae</taxon>
        <taxon>Diaporthe</taxon>
    </lineage>
</organism>
<dbReference type="CDD" id="cd00590">
    <property type="entry name" value="RRM_SF"/>
    <property type="match status" value="1"/>
</dbReference>
<accession>A0ABR3WE57</accession>
<dbReference type="PANTHER" id="PTHR48025">
    <property type="entry name" value="OS02G0815200 PROTEIN"/>
    <property type="match status" value="1"/>
</dbReference>
<feature type="domain" description="RRM" evidence="4">
    <location>
        <begin position="160"/>
        <end position="238"/>
    </location>
</feature>
<dbReference type="Pfam" id="PF00076">
    <property type="entry name" value="RRM_1"/>
    <property type="match status" value="2"/>
</dbReference>
<feature type="region of interest" description="Disordered" evidence="3">
    <location>
        <begin position="1"/>
        <end position="47"/>
    </location>
</feature>
<evidence type="ECO:0000256" key="3">
    <source>
        <dbReference type="SAM" id="MobiDB-lite"/>
    </source>
</evidence>
<proteinExistence type="predicted"/>
<dbReference type="InterPro" id="IPR000504">
    <property type="entry name" value="RRM_dom"/>
</dbReference>
<reference evidence="5 6" key="1">
    <citation type="journal article" date="2024" name="IMA Fungus">
        <title>IMA Genome - F19 : A genome assembly and annotation guide to empower mycologists, including annotated draft genome sequences of Ceratocystis pirilliformis, Diaporthe australafricana, Fusarium ophioides, Paecilomyces lecythidis, and Sporothrix stenoceras.</title>
        <authorList>
            <person name="Aylward J."/>
            <person name="Wilson A.M."/>
            <person name="Visagie C.M."/>
            <person name="Spraker J."/>
            <person name="Barnes I."/>
            <person name="Buitendag C."/>
            <person name="Ceriani C."/>
            <person name="Del Mar Angel L."/>
            <person name="du Plessis D."/>
            <person name="Fuchs T."/>
            <person name="Gasser K."/>
            <person name="Kramer D."/>
            <person name="Li W."/>
            <person name="Munsamy K."/>
            <person name="Piso A."/>
            <person name="Price J.L."/>
            <person name="Sonnekus B."/>
            <person name="Thomas C."/>
            <person name="van der Nest A."/>
            <person name="van Dijk A."/>
            <person name="van Heerden A."/>
            <person name="van Vuuren N."/>
            <person name="Yilmaz N."/>
            <person name="Duong T.A."/>
            <person name="van der Merwe N.A."/>
            <person name="Wingfield M.J."/>
            <person name="Wingfield B.D."/>
        </authorList>
    </citation>
    <scope>NUCLEOTIDE SEQUENCE [LARGE SCALE GENOMIC DNA]</scope>
    <source>
        <strain evidence="5 6">CMW 18300</strain>
    </source>
</reference>
<comment type="caution">
    <text evidence="5">The sequence shown here is derived from an EMBL/GenBank/DDBJ whole genome shotgun (WGS) entry which is preliminary data.</text>
</comment>
<dbReference type="SMART" id="SM00360">
    <property type="entry name" value="RRM"/>
    <property type="match status" value="2"/>
</dbReference>
<gene>
    <name evidence="5" type="ORF">Daus18300_009416</name>
</gene>
<protein>
    <recommendedName>
        <fullName evidence="4">RRM domain-containing protein</fullName>
    </recommendedName>
</protein>
<dbReference type="PANTHER" id="PTHR48025:SF1">
    <property type="entry name" value="RRM DOMAIN-CONTAINING PROTEIN"/>
    <property type="match status" value="1"/>
</dbReference>
<evidence type="ECO:0000313" key="5">
    <source>
        <dbReference type="EMBL" id="KAL1859697.1"/>
    </source>
</evidence>